<reference evidence="1 2" key="1">
    <citation type="submission" date="2020-07" db="EMBL/GenBank/DDBJ databases">
        <title>Description of Kordia aestuariivivens sp. nov., isolated from a tidal flat.</title>
        <authorList>
            <person name="Park S."/>
            <person name="Yoon J.-H."/>
        </authorList>
    </citation>
    <scope>NUCLEOTIDE SEQUENCE [LARGE SCALE GENOMIC DNA]</scope>
    <source>
        <strain evidence="1 2">YSTF-M3</strain>
    </source>
</reference>
<evidence type="ECO:0000313" key="1">
    <source>
        <dbReference type="EMBL" id="MBC8757604.1"/>
    </source>
</evidence>
<evidence type="ECO:0000313" key="2">
    <source>
        <dbReference type="Proteomes" id="UP000619238"/>
    </source>
</evidence>
<dbReference type="Proteomes" id="UP000619238">
    <property type="component" value="Unassembled WGS sequence"/>
</dbReference>
<keyword evidence="2" id="KW-1185">Reference proteome</keyword>
<name>A0ABR7QG98_9FLAO</name>
<organism evidence="1 2">
    <name type="scientific">Kordia aestuariivivens</name>
    <dbReference type="NCBI Taxonomy" id="2759037"/>
    <lineage>
        <taxon>Bacteria</taxon>
        <taxon>Pseudomonadati</taxon>
        <taxon>Bacteroidota</taxon>
        <taxon>Flavobacteriia</taxon>
        <taxon>Flavobacteriales</taxon>
        <taxon>Flavobacteriaceae</taxon>
        <taxon>Kordia</taxon>
    </lineage>
</organism>
<comment type="caution">
    <text evidence="1">The sequence shown here is derived from an EMBL/GenBank/DDBJ whole genome shotgun (WGS) entry which is preliminary data.</text>
</comment>
<proteinExistence type="predicted"/>
<protein>
    <submittedName>
        <fullName evidence="1">Uncharacterized protein</fullName>
    </submittedName>
</protein>
<gene>
    <name evidence="1" type="ORF">H2O64_23250</name>
</gene>
<sequence>MKSLKLRKVKISKIGNPHILFGGATNGCPTTTPPPISVDEECIKSLRNECDTVTNTLPTQRTSAIGGDNTDSGD</sequence>
<dbReference type="EMBL" id="JACGWS010000023">
    <property type="protein sequence ID" value="MBC8757604.1"/>
    <property type="molecule type" value="Genomic_DNA"/>
</dbReference>
<dbReference type="RefSeq" id="WP_187564646.1">
    <property type="nucleotide sequence ID" value="NZ_JACGWS010000023.1"/>
</dbReference>
<accession>A0ABR7QG98</accession>